<dbReference type="RefSeq" id="WP_166953230.1">
    <property type="nucleotide sequence ID" value="NZ_JAASQI010000005.1"/>
</dbReference>
<evidence type="ECO:0000256" key="8">
    <source>
        <dbReference type="RuleBase" id="RU363041"/>
    </source>
</evidence>
<dbReference type="InterPro" id="IPR002781">
    <property type="entry name" value="TM_pro_TauE-like"/>
</dbReference>
<name>A0ABX0V280_9HYPH</name>
<evidence type="ECO:0000256" key="6">
    <source>
        <dbReference type="ARBA" id="ARBA00022989"/>
    </source>
</evidence>
<keyword evidence="5 8" id="KW-0812">Transmembrane</keyword>
<keyword evidence="4 8" id="KW-1003">Cell membrane</keyword>
<comment type="subcellular location">
    <subcellularLocation>
        <location evidence="1 8">Cell membrane</location>
        <topology evidence="1 8">Multi-pass membrane protein</topology>
    </subcellularLocation>
</comment>
<feature type="transmembrane region" description="Helical" evidence="8">
    <location>
        <begin position="231"/>
        <end position="249"/>
    </location>
</feature>
<evidence type="ECO:0000256" key="4">
    <source>
        <dbReference type="ARBA" id="ARBA00022475"/>
    </source>
</evidence>
<accession>A0ABX0V280</accession>
<comment type="caution">
    <text evidence="9">The sequence shown here is derived from an EMBL/GenBank/DDBJ whole genome shotgun (WGS) entry which is preliminary data.</text>
</comment>
<evidence type="ECO:0000256" key="2">
    <source>
        <dbReference type="ARBA" id="ARBA00009142"/>
    </source>
</evidence>
<sequence>MMDISLLLLVAVAATFFAAGIVKGVTGMGLPTVAMGVLGALVSPLAAASLLIVPSFVTNVWQLAAGPSFGPLARRLWPMMLAIGAGTLAGTSLLAHGDTALTTGALGAALVFYAAFTLLARQIRVPARLEAWLSPAVGAITGIVTGATGVFVIPAVPYLQALGLDRDDLVQALGLSFTVSTVALAIGLASRGAFHADSLVLSALAVAPALAGMWAGQIIRQKISPQTFRRWFLFCLIVLGAEMLLRPLVS</sequence>
<evidence type="ECO:0000256" key="5">
    <source>
        <dbReference type="ARBA" id="ARBA00022692"/>
    </source>
</evidence>
<dbReference type="PANTHER" id="PTHR30269:SF32">
    <property type="entry name" value="MEMBRANE TRANSPORTER PROTEIN-RELATED"/>
    <property type="match status" value="1"/>
</dbReference>
<evidence type="ECO:0000256" key="7">
    <source>
        <dbReference type="ARBA" id="ARBA00023136"/>
    </source>
</evidence>
<dbReference type="PANTHER" id="PTHR30269">
    <property type="entry name" value="TRANSMEMBRANE PROTEIN YFCA"/>
    <property type="match status" value="1"/>
</dbReference>
<keyword evidence="6 8" id="KW-1133">Transmembrane helix</keyword>
<reference evidence="9 10" key="1">
    <citation type="submission" date="2020-03" db="EMBL/GenBank/DDBJ databases">
        <title>Genomic Encyclopedia of Type Strains, Phase IV (KMG-IV): sequencing the most valuable type-strain genomes for metagenomic binning, comparative biology and taxonomic classification.</title>
        <authorList>
            <person name="Goeker M."/>
        </authorList>
    </citation>
    <scope>NUCLEOTIDE SEQUENCE [LARGE SCALE GENOMIC DNA]</scope>
    <source>
        <strain evidence="9 10">DSM 103870</strain>
    </source>
</reference>
<organism evidence="9 10">
    <name type="scientific">Pseudochelatococcus lubricantis</name>
    <dbReference type="NCBI Taxonomy" id="1538102"/>
    <lineage>
        <taxon>Bacteria</taxon>
        <taxon>Pseudomonadati</taxon>
        <taxon>Pseudomonadota</taxon>
        <taxon>Alphaproteobacteria</taxon>
        <taxon>Hyphomicrobiales</taxon>
        <taxon>Chelatococcaceae</taxon>
        <taxon>Pseudochelatococcus</taxon>
    </lineage>
</organism>
<feature type="transmembrane region" description="Helical" evidence="8">
    <location>
        <begin position="132"/>
        <end position="157"/>
    </location>
</feature>
<dbReference type="InterPro" id="IPR052017">
    <property type="entry name" value="TSUP"/>
</dbReference>
<gene>
    <name evidence="9" type="ORF">FHS82_002512</name>
</gene>
<feature type="transmembrane region" description="Helical" evidence="8">
    <location>
        <begin position="76"/>
        <end position="95"/>
    </location>
</feature>
<protein>
    <recommendedName>
        <fullName evidence="8">Probable membrane transporter protein</fullName>
    </recommendedName>
</protein>
<proteinExistence type="inferred from homology"/>
<keyword evidence="7 8" id="KW-0472">Membrane</keyword>
<dbReference type="EMBL" id="JAASQI010000005">
    <property type="protein sequence ID" value="NIJ58664.1"/>
    <property type="molecule type" value="Genomic_DNA"/>
</dbReference>
<evidence type="ECO:0000313" key="9">
    <source>
        <dbReference type="EMBL" id="NIJ58664.1"/>
    </source>
</evidence>
<feature type="transmembrane region" description="Helical" evidence="8">
    <location>
        <begin position="169"/>
        <end position="187"/>
    </location>
</feature>
<keyword evidence="3" id="KW-0813">Transport</keyword>
<evidence type="ECO:0000313" key="10">
    <source>
        <dbReference type="Proteomes" id="UP001429580"/>
    </source>
</evidence>
<keyword evidence="10" id="KW-1185">Reference proteome</keyword>
<comment type="similarity">
    <text evidence="2 8">Belongs to the 4-toluene sulfonate uptake permease (TSUP) (TC 2.A.102) family.</text>
</comment>
<evidence type="ECO:0000256" key="3">
    <source>
        <dbReference type="ARBA" id="ARBA00022448"/>
    </source>
</evidence>
<feature type="transmembrane region" description="Helical" evidence="8">
    <location>
        <begin position="40"/>
        <end position="64"/>
    </location>
</feature>
<feature type="transmembrane region" description="Helical" evidence="8">
    <location>
        <begin position="199"/>
        <end position="219"/>
    </location>
</feature>
<feature type="transmembrane region" description="Helical" evidence="8">
    <location>
        <begin position="101"/>
        <end position="120"/>
    </location>
</feature>
<dbReference type="Proteomes" id="UP001429580">
    <property type="component" value="Unassembled WGS sequence"/>
</dbReference>
<dbReference type="Pfam" id="PF01925">
    <property type="entry name" value="TauE"/>
    <property type="match status" value="1"/>
</dbReference>
<evidence type="ECO:0000256" key="1">
    <source>
        <dbReference type="ARBA" id="ARBA00004651"/>
    </source>
</evidence>